<keyword evidence="6" id="KW-1185">Reference proteome</keyword>
<accession>A0A388KXL1</accession>
<evidence type="ECO:0000256" key="2">
    <source>
        <dbReference type="ARBA" id="ARBA00022980"/>
    </source>
</evidence>
<dbReference type="HAMAP" id="MF_00251">
    <property type="entry name" value="Ribosomal_bL36"/>
    <property type="match status" value="1"/>
</dbReference>
<organism evidence="5 6">
    <name type="scientific">Chara braunii</name>
    <name type="common">Braun's stonewort</name>
    <dbReference type="NCBI Taxonomy" id="69332"/>
    <lineage>
        <taxon>Eukaryota</taxon>
        <taxon>Viridiplantae</taxon>
        <taxon>Streptophyta</taxon>
        <taxon>Charophyceae</taxon>
        <taxon>Charales</taxon>
        <taxon>Characeae</taxon>
        <taxon>Chara</taxon>
    </lineage>
</organism>
<reference evidence="5 6" key="1">
    <citation type="journal article" date="2018" name="Cell">
        <title>The Chara Genome: Secondary Complexity and Implications for Plant Terrestrialization.</title>
        <authorList>
            <person name="Nishiyama T."/>
            <person name="Sakayama H."/>
            <person name="Vries J.D."/>
            <person name="Buschmann H."/>
            <person name="Saint-Marcoux D."/>
            <person name="Ullrich K.K."/>
            <person name="Haas F.B."/>
            <person name="Vanderstraeten L."/>
            <person name="Becker D."/>
            <person name="Lang D."/>
            <person name="Vosolsobe S."/>
            <person name="Rombauts S."/>
            <person name="Wilhelmsson P.K.I."/>
            <person name="Janitza P."/>
            <person name="Kern R."/>
            <person name="Heyl A."/>
            <person name="Rumpler F."/>
            <person name="Villalobos L.I.A.C."/>
            <person name="Clay J.M."/>
            <person name="Skokan R."/>
            <person name="Toyoda A."/>
            <person name="Suzuki Y."/>
            <person name="Kagoshima H."/>
            <person name="Schijlen E."/>
            <person name="Tajeshwar N."/>
            <person name="Catarino B."/>
            <person name="Hetherington A.J."/>
            <person name="Saltykova A."/>
            <person name="Bonnot C."/>
            <person name="Breuninger H."/>
            <person name="Symeonidi A."/>
            <person name="Radhakrishnan G.V."/>
            <person name="Van Nieuwerburgh F."/>
            <person name="Deforce D."/>
            <person name="Chang C."/>
            <person name="Karol K.G."/>
            <person name="Hedrich R."/>
            <person name="Ulvskov P."/>
            <person name="Glockner G."/>
            <person name="Delwiche C.F."/>
            <person name="Petrasek J."/>
            <person name="Van de Peer Y."/>
            <person name="Friml J."/>
            <person name="Beilby M."/>
            <person name="Dolan L."/>
            <person name="Kohara Y."/>
            <person name="Sugano S."/>
            <person name="Fujiyama A."/>
            <person name="Delaux P.-M."/>
            <person name="Quint M."/>
            <person name="TheiBen G."/>
            <person name="Hagemann M."/>
            <person name="Harholt J."/>
            <person name="Dunand C."/>
            <person name="Zachgo S."/>
            <person name="Langdale J."/>
            <person name="Maumus F."/>
            <person name="Straeten D.V.D."/>
            <person name="Gould S.B."/>
            <person name="Rensing S.A."/>
        </authorList>
    </citation>
    <scope>NUCLEOTIDE SEQUENCE [LARGE SCALE GENOMIC DNA]</scope>
    <source>
        <strain evidence="5 6">S276</strain>
    </source>
</reference>
<evidence type="ECO:0000256" key="3">
    <source>
        <dbReference type="ARBA" id="ARBA00023274"/>
    </source>
</evidence>
<keyword evidence="2 4" id="KW-0689">Ribosomal protein</keyword>
<dbReference type="GO" id="GO:0003735">
    <property type="term" value="F:structural constituent of ribosome"/>
    <property type="evidence" value="ECO:0007669"/>
    <property type="project" value="InterPro"/>
</dbReference>
<dbReference type="GO" id="GO:0006412">
    <property type="term" value="P:translation"/>
    <property type="evidence" value="ECO:0007669"/>
    <property type="project" value="InterPro"/>
</dbReference>
<dbReference type="InterPro" id="IPR052010">
    <property type="entry name" value="Ribosomal_LSU_bL36"/>
</dbReference>
<dbReference type="GO" id="GO:0005840">
    <property type="term" value="C:ribosome"/>
    <property type="evidence" value="ECO:0007669"/>
    <property type="project" value="UniProtKB-KW"/>
</dbReference>
<sequence length="117" mass="12701">MKVRSSVKKLCEFCRVVRRNGRVYVICSKDRKHKQRQGFFTEVATALGIASDPSKAEIVAPQVSVTGRRPFEQQAVTAGKVPSMERQGATGLGSGATTSSTLFGLPSGLDRLLSRFL</sequence>
<proteinExistence type="inferred from homology"/>
<evidence type="ECO:0000256" key="1">
    <source>
        <dbReference type="ARBA" id="ARBA00007645"/>
    </source>
</evidence>
<comment type="caution">
    <text evidence="5">The sequence shown here is derived from an EMBL/GenBank/DDBJ whole genome shotgun (WGS) entry which is preliminary data.</text>
</comment>
<dbReference type="GO" id="GO:1990904">
    <property type="term" value="C:ribonucleoprotein complex"/>
    <property type="evidence" value="ECO:0007669"/>
    <property type="project" value="UniProtKB-KW"/>
</dbReference>
<dbReference type="NCBIfam" id="TIGR01022">
    <property type="entry name" value="rpmJ_bact"/>
    <property type="match status" value="1"/>
</dbReference>
<dbReference type="STRING" id="69332.A0A388KXL1"/>
<evidence type="ECO:0000313" key="6">
    <source>
        <dbReference type="Proteomes" id="UP000265515"/>
    </source>
</evidence>
<dbReference type="OrthoDB" id="10265903at2759"/>
<dbReference type="PROSITE" id="PS00828">
    <property type="entry name" value="RIBOSOMAL_L36"/>
    <property type="match status" value="1"/>
</dbReference>
<dbReference type="Gramene" id="GBG74796">
    <property type="protein sequence ID" value="GBG74796"/>
    <property type="gene ID" value="CBR_g19308"/>
</dbReference>
<keyword evidence="3 4" id="KW-0687">Ribonucleoprotein</keyword>
<dbReference type="Proteomes" id="UP000265515">
    <property type="component" value="Unassembled WGS sequence"/>
</dbReference>
<gene>
    <name evidence="5" type="ORF">CBR_g19308</name>
</gene>
<dbReference type="SUPFAM" id="SSF57840">
    <property type="entry name" value="Ribosomal protein L36"/>
    <property type="match status" value="1"/>
</dbReference>
<name>A0A388KXL1_CHABU</name>
<evidence type="ECO:0000313" key="5">
    <source>
        <dbReference type="EMBL" id="GBG74796.1"/>
    </source>
</evidence>
<dbReference type="PANTHER" id="PTHR18804:SF16">
    <property type="entry name" value="RIBOSOMAL PROTEIN"/>
    <property type="match status" value="1"/>
</dbReference>
<dbReference type="PANTHER" id="PTHR18804">
    <property type="entry name" value="RIBOSOMAL PROTEIN"/>
    <property type="match status" value="1"/>
</dbReference>
<dbReference type="EMBL" id="BFEA01000210">
    <property type="protein sequence ID" value="GBG74796.1"/>
    <property type="molecule type" value="Genomic_DNA"/>
</dbReference>
<protein>
    <recommendedName>
        <fullName evidence="4">Ribosomal protein</fullName>
    </recommendedName>
</protein>
<dbReference type="AlphaFoldDB" id="A0A388KXL1"/>
<dbReference type="InterPro" id="IPR035977">
    <property type="entry name" value="Ribosomal_bL36_sp"/>
</dbReference>
<dbReference type="Pfam" id="PF00444">
    <property type="entry name" value="Ribosomal_L36"/>
    <property type="match status" value="1"/>
</dbReference>
<evidence type="ECO:0000256" key="4">
    <source>
        <dbReference type="RuleBase" id="RU000570"/>
    </source>
</evidence>
<dbReference type="InterPro" id="IPR000473">
    <property type="entry name" value="Ribosomal_bL36"/>
</dbReference>
<comment type="similarity">
    <text evidence="1 4">Belongs to the bacterial ribosomal protein bL36 family.</text>
</comment>